<name>A0A918P035_9NEIS</name>
<organism evidence="1 2">
    <name type="scientific">Paludibacterium paludis</name>
    <dbReference type="NCBI Taxonomy" id="1225769"/>
    <lineage>
        <taxon>Bacteria</taxon>
        <taxon>Pseudomonadati</taxon>
        <taxon>Pseudomonadota</taxon>
        <taxon>Betaproteobacteria</taxon>
        <taxon>Neisseriales</taxon>
        <taxon>Chromobacteriaceae</taxon>
        <taxon>Paludibacterium</taxon>
    </lineage>
</organism>
<reference evidence="1" key="2">
    <citation type="submission" date="2020-09" db="EMBL/GenBank/DDBJ databases">
        <authorList>
            <person name="Sun Q."/>
            <person name="Kim S."/>
        </authorList>
    </citation>
    <scope>NUCLEOTIDE SEQUENCE</scope>
    <source>
        <strain evidence="1">KCTC 32182</strain>
    </source>
</reference>
<reference evidence="1" key="1">
    <citation type="journal article" date="2014" name="Int. J. Syst. Evol. Microbiol.">
        <title>Complete genome sequence of Corynebacterium casei LMG S-19264T (=DSM 44701T), isolated from a smear-ripened cheese.</title>
        <authorList>
            <consortium name="US DOE Joint Genome Institute (JGI-PGF)"/>
            <person name="Walter F."/>
            <person name="Albersmeier A."/>
            <person name="Kalinowski J."/>
            <person name="Ruckert C."/>
        </authorList>
    </citation>
    <scope>NUCLEOTIDE SEQUENCE</scope>
    <source>
        <strain evidence="1">KCTC 32182</strain>
    </source>
</reference>
<sequence length="61" mass="6754">MFYAKSILEIAGPLELSEPGLRQSVAFSPTPCWRSGRFSGTEKRFAQQLALIESAFGKSFI</sequence>
<evidence type="ECO:0000313" key="2">
    <source>
        <dbReference type="Proteomes" id="UP000645257"/>
    </source>
</evidence>
<proteinExistence type="predicted"/>
<dbReference type="Proteomes" id="UP000645257">
    <property type="component" value="Unassembled WGS sequence"/>
</dbReference>
<gene>
    <name evidence="1" type="ORF">GCM10011289_09810</name>
</gene>
<dbReference type="AlphaFoldDB" id="A0A918P035"/>
<keyword evidence="2" id="KW-1185">Reference proteome</keyword>
<comment type="caution">
    <text evidence="1">The sequence shown here is derived from an EMBL/GenBank/DDBJ whole genome shotgun (WGS) entry which is preliminary data.</text>
</comment>
<accession>A0A918P035</accession>
<protein>
    <submittedName>
        <fullName evidence="1">Uncharacterized protein</fullName>
    </submittedName>
</protein>
<dbReference type="EMBL" id="BMYX01000004">
    <property type="protein sequence ID" value="GGY09144.1"/>
    <property type="molecule type" value="Genomic_DNA"/>
</dbReference>
<evidence type="ECO:0000313" key="1">
    <source>
        <dbReference type="EMBL" id="GGY09144.1"/>
    </source>
</evidence>